<sequence length="193" mass="21010">MRRLAAAVVALLVLTGPNAAVGLNVFEAELGELARTQLQEIARSPVVIDAVRAQNLVTSSYSETMITSLDREWAEETDGDYGRPLIDATLAREVSRYLSKIQEGSEGLFTEIILMDASGLNVGISRVTSDYWQGDEDKWKMTFLVGPESLHIGPLEEDLSTRTVQSQVSLPVVDPDTGKVIGALTFGIDVEEL</sequence>
<protein>
    <recommendedName>
        <fullName evidence="4">Cache domain-containing protein</fullName>
    </recommendedName>
</protein>
<keyword evidence="3" id="KW-1185">Reference proteome</keyword>
<proteinExistence type="predicted"/>
<reference evidence="2 3" key="1">
    <citation type="submission" date="2017-08" db="EMBL/GenBank/DDBJ databases">
        <authorList>
            <person name="de Groot N.N."/>
        </authorList>
    </citation>
    <scope>NUCLEOTIDE SEQUENCE [LARGE SCALE GENOMIC DNA]</scope>
    <source>
        <strain evidence="2 3">USBA 352</strain>
    </source>
</reference>
<dbReference type="EMBL" id="OBML01000001">
    <property type="protein sequence ID" value="SOB90196.1"/>
    <property type="molecule type" value="Genomic_DNA"/>
</dbReference>
<dbReference type="STRING" id="538381.GCA_001696535_01529"/>
<evidence type="ECO:0008006" key="4">
    <source>
        <dbReference type="Google" id="ProtNLM"/>
    </source>
</evidence>
<evidence type="ECO:0000256" key="1">
    <source>
        <dbReference type="SAM" id="SignalP"/>
    </source>
</evidence>
<feature type="signal peptide" evidence="1">
    <location>
        <begin position="1"/>
        <end position="19"/>
    </location>
</feature>
<dbReference type="AlphaFoldDB" id="A0A285R7W8"/>
<dbReference type="OrthoDB" id="195732at2"/>
<accession>A0A285R7W8</accession>
<name>A0A285R7W8_9HYPH</name>
<keyword evidence="1" id="KW-0732">Signal</keyword>
<organism evidence="2 3">
    <name type="scientific">Stappia indica</name>
    <dbReference type="NCBI Taxonomy" id="538381"/>
    <lineage>
        <taxon>Bacteria</taxon>
        <taxon>Pseudomonadati</taxon>
        <taxon>Pseudomonadota</taxon>
        <taxon>Alphaproteobacteria</taxon>
        <taxon>Hyphomicrobiales</taxon>
        <taxon>Stappiaceae</taxon>
        <taxon>Stappia</taxon>
    </lineage>
</organism>
<gene>
    <name evidence="2" type="ORF">SAMN05421512_101402</name>
</gene>
<evidence type="ECO:0000313" key="3">
    <source>
        <dbReference type="Proteomes" id="UP000219331"/>
    </source>
</evidence>
<dbReference type="RefSeq" id="WP_097173739.1">
    <property type="nucleotide sequence ID" value="NZ_JAJGNR010000001.1"/>
</dbReference>
<dbReference type="Proteomes" id="UP000219331">
    <property type="component" value="Unassembled WGS sequence"/>
</dbReference>
<feature type="chain" id="PRO_5013035518" description="Cache domain-containing protein" evidence="1">
    <location>
        <begin position="20"/>
        <end position="193"/>
    </location>
</feature>
<evidence type="ECO:0000313" key="2">
    <source>
        <dbReference type="EMBL" id="SOB90196.1"/>
    </source>
</evidence>